<organism evidence="7 8">
    <name type="scientific">Vibrio cincinnatiensis DSM 19608</name>
    <dbReference type="NCBI Taxonomy" id="1123491"/>
    <lineage>
        <taxon>Bacteria</taxon>
        <taxon>Pseudomonadati</taxon>
        <taxon>Pseudomonadota</taxon>
        <taxon>Gammaproteobacteria</taxon>
        <taxon>Vibrionales</taxon>
        <taxon>Vibrionaceae</taxon>
        <taxon>Vibrio</taxon>
    </lineage>
</organism>
<evidence type="ECO:0000256" key="3">
    <source>
        <dbReference type="ARBA" id="ARBA00022475"/>
    </source>
</evidence>
<dbReference type="InterPro" id="IPR002758">
    <property type="entry name" value="Cation_antiport_E"/>
</dbReference>
<dbReference type="AlphaFoldDB" id="A0A1T4M145"/>
<dbReference type="OrthoDB" id="9807187at2"/>
<evidence type="ECO:0000256" key="1">
    <source>
        <dbReference type="ARBA" id="ARBA00004651"/>
    </source>
</evidence>
<dbReference type="GO" id="GO:0008324">
    <property type="term" value="F:monoatomic cation transmembrane transporter activity"/>
    <property type="evidence" value="ECO:0007669"/>
    <property type="project" value="InterPro"/>
</dbReference>
<dbReference type="RefSeq" id="WP_078925201.1">
    <property type="nucleotide sequence ID" value="NZ_FUXB01000003.1"/>
</dbReference>
<protein>
    <submittedName>
        <fullName evidence="7">Multicomponent Na+:H+ antiporter subunit E</fullName>
    </submittedName>
</protein>
<name>A0A1T4M145_VIBCI</name>
<keyword evidence="6" id="KW-0472">Membrane</keyword>
<dbReference type="Proteomes" id="UP000190834">
    <property type="component" value="Unassembled WGS sequence"/>
</dbReference>
<evidence type="ECO:0000313" key="7">
    <source>
        <dbReference type="EMBL" id="SJZ60641.1"/>
    </source>
</evidence>
<accession>A0A1T4M145</accession>
<keyword evidence="5" id="KW-1133">Transmembrane helix</keyword>
<dbReference type="STRING" id="1123491.SAMN02745782_00825"/>
<keyword evidence="8" id="KW-1185">Reference proteome</keyword>
<dbReference type="GO" id="GO:0005886">
    <property type="term" value="C:plasma membrane"/>
    <property type="evidence" value="ECO:0007669"/>
    <property type="project" value="UniProtKB-SubCell"/>
</dbReference>
<dbReference type="GeneID" id="70582202"/>
<dbReference type="PIRSF" id="PIRSF019239">
    <property type="entry name" value="MrpE"/>
    <property type="match status" value="1"/>
</dbReference>
<comment type="similarity">
    <text evidence="2">Belongs to the CPA3 antiporters (TC 2.A.63) subunit E family.</text>
</comment>
<gene>
    <name evidence="7" type="ORF">SAMN02745782_00825</name>
</gene>
<evidence type="ECO:0000256" key="4">
    <source>
        <dbReference type="ARBA" id="ARBA00022692"/>
    </source>
</evidence>
<dbReference type="Pfam" id="PF01899">
    <property type="entry name" value="MNHE"/>
    <property type="match status" value="1"/>
</dbReference>
<dbReference type="PANTHER" id="PTHR34584:SF1">
    <property type="entry name" value="NA(+)_H(+) ANTIPORTER SUBUNIT E1"/>
    <property type="match status" value="1"/>
</dbReference>
<proteinExistence type="inferred from homology"/>
<evidence type="ECO:0000256" key="2">
    <source>
        <dbReference type="ARBA" id="ARBA00006228"/>
    </source>
</evidence>
<reference evidence="8" key="1">
    <citation type="submission" date="2017-02" db="EMBL/GenBank/DDBJ databases">
        <authorList>
            <person name="Varghese N."/>
            <person name="Submissions S."/>
        </authorList>
    </citation>
    <scope>NUCLEOTIDE SEQUENCE [LARGE SCALE GENOMIC DNA]</scope>
    <source>
        <strain evidence="8">DSM 19608</strain>
    </source>
</reference>
<sequence length="157" mass="17801">MKAFGWNMLLALVWLILSGTYTISNLFAGMIMSYVILAYLLRDSPTFEAYFNKLPKVISFGLFFVWDLIKANGRVAYDVLTPTHLMKPAVIAIPLELRDEGAITMFATLITVTPGSLALDVATDRSVLYVHLMYFEDEVRQIEEFKRLEARVIDLLG</sequence>
<evidence type="ECO:0000313" key="8">
    <source>
        <dbReference type="Proteomes" id="UP000190834"/>
    </source>
</evidence>
<dbReference type="PANTHER" id="PTHR34584">
    <property type="entry name" value="NA(+)/H(+) ANTIPORTER SUBUNIT E1"/>
    <property type="match status" value="1"/>
</dbReference>
<keyword evidence="4" id="KW-0812">Transmembrane</keyword>
<evidence type="ECO:0000256" key="5">
    <source>
        <dbReference type="ARBA" id="ARBA00022989"/>
    </source>
</evidence>
<dbReference type="EMBL" id="FUXB01000003">
    <property type="protein sequence ID" value="SJZ60641.1"/>
    <property type="molecule type" value="Genomic_DNA"/>
</dbReference>
<keyword evidence="3" id="KW-1003">Cell membrane</keyword>
<evidence type="ECO:0000256" key="6">
    <source>
        <dbReference type="ARBA" id="ARBA00023136"/>
    </source>
</evidence>
<comment type="subcellular location">
    <subcellularLocation>
        <location evidence="1">Cell membrane</location>
        <topology evidence="1">Multi-pass membrane protein</topology>
    </subcellularLocation>
</comment>